<evidence type="ECO:0000313" key="1">
    <source>
        <dbReference type="EMBL" id="EYC16925.1"/>
    </source>
</evidence>
<comment type="caution">
    <text evidence="1">The sequence shown here is derived from an EMBL/GenBank/DDBJ whole genome shotgun (WGS) entry which is preliminary data.</text>
</comment>
<sequence>MGRRNLLWTNEMAEPGIEKSLSSTSGYSRSKRLLGVELAFGWALGPWAADSHAPDERRRFFQFDRRKHCQLAHVTMCERILE</sequence>
<dbReference type="Proteomes" id="UP000024635">
    <property type="component" value="Unassembled WGS sequence"/>
</dbReference>
<name>A0A016UP06_9BILA</name>
<gene>
    <name evidence="1" type="primary">Acey_s0032.g2569</name>
    <name evidence="1" type="ORF">Y032_0032g2569</name>
</gene>
<reference evidence="2" key="1">
    <citation type="journal article" date="2015" name="Nat. Genet.">
        <title>The genome and transcriptome of the zoonotic hookworm Ancylostoma ceylanicum identify infection-specific gene families.</title>
        <authorList>
            <person name="Schwarz E.M."/>
            <person name="Hu Y."/>
            <person name="Antoshechkin I."/>
            <person name="Miller M.M."/>
            <person name="Sternberg P.W."/>
            <person name="Aroian R.V."/>
        </authorList>
    </citation>
    <scope>NUCLEOTIDE SEQUENCE</scope>
    <source>
        <strain evidence="2">HY135</strain>
    </source>
</reference>
<dbReference type="AlphaFoldDB" id="A0A016UP06"/>
<dbReference type="EMBL" id="JARK01001368">
    <property type="protein sequence ID" value="EYC16925.1"/>
    <property type="molecule type" value="Genomic_DNA"/>
</dbReference>
<organism evidence="1 2">
    <name type="scientific">Ancylostoma ceylanicum</name>
    <dbReference type="NCBI Taxonomy" id="53326"/>
    <lineage>
        <taxon>Eukaryota</taxon>
        <taxon>Metazoa</taxon>
        <taxon>Ecdysozoa</taxon>
        <taxon>Nematoda</taxon>
        <taxon>Chromadorea</taxon>
        <taxon>Rhabditida</taxon>
        <taxon>Rhabditina</taxon>
        <taxon>Rhabditomorpha</taxon>
        <taxon>Strongyloidea</taxon>
        <taxon>Ancylostomatidae</taxon>
        <taxon>Ancylostomatinae</taxon>
        <taxon>Ancylostoma</taxon>
    </lineage>
</organism>
<accession>A0A016UP06</accession>
<protein>
    <submittedName>
        <fullName evidence="1">Uncharacterized protein</fullName>
    </submittedName>
</protein>
<keyword evidence="2" id="KW-1185">Reference proteome</keyword>
<proteinExistence type="predicted"/>
<evidence type="ECO:0000313" key="2">
    <source>
        <dbReference type="Proteomes" id="UP000024635"/>
    </source>
</evidence>